<evidence type="ECO:0000256" key="1">
    <source>
        <dbReference type="SAM" id="MobiDB-lite"/>
    </source>
</evidence>
<feature type="region of interest" description="Disordered" evidence="1">
    <location>
        <begin position="1"/>
        <end position="101"/>
    </location>
</feature>
<protein>
    <submittedName>
        <fullName evidence="2 3">Uncharacterized protein</fullName>
    </submittedName>
</protein>
<reference evidence="3" key="4">
    <citation type="journal article" date="2015" name="G3 (Bethesda)">
        <title>Genome sequences of three phytopathogenic species of the Magnaporthaceae family of fungi.</title>
        <authorList>
            <person name="Okagaki L.H."/>
            <person name="Nunes C.C."/>
            <person name="Sailsbery J."/>
            <person name="Clay B."/>
            <person name="Brown D."/>
            <person name="John T."/>
            <person name="Oh Y."/>
            <person name="Young N."/>
            <person name="Fitzgerald M."/>
            <person name="Haas B.J."/>
            <person name="Zeng Q."/>
            <person name="Young S."/>
            <person name="Adiconis X."/>
            <person name="Fan L."/>
            <person name="Levin J.Z."/>
            <person name="Mitchell T.K."/>
            <person name="Okubara P.A."/>
            <person name="Farman M.L."/>
            <person name="Kohn L.M."/>
            <person name="Birren B."/>
            <person name="Ma L.-J."/>
            <person name="Dean R.A."/>
        </authorList>
    </citation>
    <scope>NUCLEOTIDE SEQUENCE</scope>
    <source>
        <strain evidence="3">ATCC 64411 / 73-15</strain>
    </source>
</reference>
<feature type="compositionally biased region" description="Low complexity" evidence="1">
    <location>
        <begin position="130"/>
        <end position="147"/>
    </location>
</feature>
<dbReference type="EMBL" id="GL876968">
    <property type="protein sequence ID" value="KLU84946.1"/>
    <property type="molecule type" value="Genomic_DNA"/>
</dbReference>
<dbReference type="eggNOG" id="ENOG502R5R5">
    <property type="taxonomic scope" value="Eukaryota"/>
</dbReference>
<sequence>MSQGRNPARGQHKTIKERLSNLTSAFQSDRKRRKPSPSVASPTTAADAASFSGGGNQDRNRRALKSLVLPYFVPTHTPDRPSRPVTDAPSEEECYALLSGRQRVATEVNTLSISYPTRRDSVGSSGQGSGVLVVHLDSDGPPAYEQPRPAPRPPPSSGERRQQQQRQFYRSSPSPMRQNSTASSSRSASPYQRHRDKELPPLRIGDETAVRKREDQPRSGGDTVNRGDDGGQQMRGVFIPSPHTAPTTCRLCYRACGQQADTAVLCRDCELASATSGSVSSGSHYGDENAAEQQPLKNRPRDLGVGGSDCYSSRVGSVSVEVLGSPASASARSDFDTDANRNPHHTFDFGFSTAAAEDQDNAGKAAATTTTRRHRLVVVKQKPVIVDDGDGALLDWDTEWNPAYYFGGGTEKSGADGSGTGSDRLSSAVQRQIEADNARGSGGSNDSISPEPTPTSPILSRLPRGEDVMMRAAGEGVVVKRREEPSSFI</sequence>
<gene>
    <name evidence="2" type="ORF">MAPG_03980</name>
</gene>
<feature type="compositionally biased region" description="Low complexity" evidence="1">
    <location>
        <begin position="164"/>
        <end position="189"/>
    </location>
</feature>
<keyword evidence="4" id="KW-1185">Reference proteome</keyword>
<accession>A0A0C4DVH6</accession>
<feature type="region of interest" description="Disordered" evidence="1">
    <location>
        <begin position="276"/>
        <end position="305"/>
    </location>
</feature>
<evidence type="ECO:0000313" key="3">
    <source>
        <dbReference type="EnsemblFungi" id="MAPG_03980T0"/>
    </source>
</evidence>
<dbReference type="EMBL" id="ADBL01000938">
    <property type="status" value="NOT_ANNOTATED_CDS"/>
    <property type="molecule type" value="Genomic_DNA"/>
</dbReference>
<proteinExistence type="predicted"/>
<evidence type="ECO:0000313" key="4">
    <source>
        <dbReference type="Proteomes" id="UP000011715"/>
    </source>
</evidence>
<reference evidence="4" key="2">
    <citation type="submission" date="2010-05" db="EMBL/GenBank/DDBJ databases">
        <title>The genome sequence of Magnaporthe poae strain ATCC 64411.</title>
        <authorList>
            <person name="Ma L.-J."/>
            <person name="Dead R."/>
            <person name="Young S."/>
            <person name="Zeng Q."/>
            <person name="Koehrsen M."/>
            <person name="Alvarado L."/>
            <person name="Berlin A."/>
            <person name="Chapman S.B."/>
            <person name="Chen Z."/>
            <person name="Freedman E."/>
            <person name="Gellesch M."/>
            <person name="Goldberg J."/>
            <person name="Griggs A."/>
            <person name="Gujja S."/>
            <person name="Heilman E.R."/>
            <person name="Heiman D."/>
            <person name="Hepburn T."/>
            <person name="Howarth C."/>
            <person name="Jen D."/>
            <person name="Larson L."/>
            <person name="Mehta T."/>
            <person name="Neiman D."/>
            <person name="Pearson M."/>
            <person name="Roberts A."/>
            <person name="Saif S."/>
            <person name="Shea T."/>
            <person name="Shenoy N."/>
            <person name="Sisk P."/>
            <person name="Stolte C."/>
            <person name="Sykes S."/>
            <person name="Walk T."/>
            <person name="White J."/>
            <person name="Yandava C."/>
            <person name="Haas B."/>
            <person name="Nusbaum C."/>
            <person name="Birren B."/>
        </authorList>
    </citation>
    <scope>NUCLEOTIDE SEQUENCE [LARGE SCALE GENOMIC DNA]</scope>
    <source>
        <strain evidence="4">ATCC 64411 / 73-15</strain>
    </source>
</reference>
<feature type="compositionally biased region" description="Basic and acidic residues" evidence="1">
    <location>
        <begin position="193"/>
        <end position="217"/>
    </location>
</feature>
<organism evidence="3 4">
    <name type="scientific">Magnaporthiopsis poae (strain ATCC 64411 / 73-15)</name>
    <name type="common">Kentucky bluegrass fungus</name>
    <name type="synonym">Magnaporthe poae</name>
    <dbReference type="NCBI Taxonomy" id="644358"/>
    <lineage>
        <taxon>Eukaryota</taxon>
        <taxon>Fungi</taxon>
        <taxon>Dikarya</taxon>
        <taxon>Ascomycota</taxon>
        <taxon>Pezizomycotina</taxon>
        <taxon>Sordariomycetes</taxon>
        <taxon>Sordariomycetidae</taxon>
        <taxon>Magnaporthales</taxon>
        <taxon>Magnaporthaceae</taxon>
        <taxon>Magnaporthiopsis</taxon>
    </lineage>
</organism>
<dbReference type="VEuPathDB" id="FungiDB:MAPG_03980"/>
<dbReference type="OrthoDB" id="10639561at2759"/>
<reference evidence="2" key="1">
    <citation type="submission" date="2010-05" db="EMBL/GenBank/DDBJ databases">
        <title>The Genome Sequence of Magnaporthe poae strain ATCC 64411.</title>
        <authorList>
            <consortium name="The Broad Institute Genome Sequencing Platform"/>
            <consortium name="Broad Institute Genome Sequencing Center for Infectious Disease"/>
            <person name="Ma L.-J."/>
            <person name="Dead R."/>
            <person name="Young S."/>
            <person name="Zeng Q."/>
            <person name="Koehrsen M."/>
            <person name="Alvarado L."/>
            <person name="Berlin A."/>
            <person name="Chapman S.B."/>
            <person name="Chen Z."/>
            <person name="Freedman E."/>
            <person name="Gellesch M."/>
            <person name="Goldberg J."/>
            <person name="Griggs A."/>
            <person name="Gujja S."/>
            <person name="Heilman E.R."/>
            <person name="Heiman D."/>
            <person name="Hepburn T."/>
            <person name="Howarth C."/>
            <person name="Jen D."/>
            <person name="Larson L."/>
            <person name="Mehta T."/>
            <person name="Neiman D."/>
            <person name="Pearson M."/>
            <person name="Roberts A."/>
            <person name="Saif S."/>
            <person name="Shea T."/>
            <person name="Shenoy N."/>
            <person name="Sisk P."/>
            <person name="Stolte C."/>
            <person name="Sykes S."/>
            <person name="Walk T."/>
            <person name="White J."/>
            <person name="Yandava C."/>
            <person name="Haas B."/>
            <person name="Nusbaum C."/>
            <person name="Birren B."/>
        </authorList>
    </citation>
    <scope>NUCLEOTIDE SEQUENCE</scope>
    <source>
        <strain evidence="2">ATCC 64411</strain>
    </source>
</reference>
<reference evidence="3" key="5">
    <citation type="submission" date="2015-06" db="UniProtKB">
        <authorList>
            <consortium name="EnsemblFungi"/>
        </authorList>
    </citation>
    <scope>IDENTIFICATION</scope>
    <source>
        <strain evidence="3">ATCC 64411</strain>
    </source>
</reference>
<name>A0A0C4DVH6_MAGP6</name>
<feature type="region of interest" description="Disordered" evidence="1">
    <location>
        <begin position="434"/>
        <end position="467"/>
    </location>
</feature>
<dbReference type="EnsemblFungi" id="MAPG_03980T0">
    <property type="protein sequence ID" value="MAPG_03980T0"/>
    <property type="gene ID" value="MAPG_03980"/>
</dbReference>
<reference evidence="2" key="3">
    <citation type="submission" date="2011-03" db="EMBL/GenBank/DDBJ databases">
        <title>Annotation of Magnaporthe poae ATCC 64411.</title>
        <authorList>
            <person name="Ma L.-J."/>
            <person name="Dead R."/>
            <person name="Young S.K."/>
            <person name="Zeng Q."/>
            <person name="Gargeya S."/>
            <person name="Fitzgerald M."/>
            <person name="Haas B."/>
            <person name="Abouelleil A."/>
            <person name="Alvarado L."/>
            <person name="Arachchi H.M."/>
            <person name="Berlin A."/>
            <person name="Brown A."/>
            <person name="Chapman S.B."/>
            <person name="Chen Z."/>
            <person name="Dunbar C."/>
            <person name="Freedman E."/>
            <person name="Gearin G."/>
            <person name="Gellesch M."/>
            <person name="Goldberg J."/>
            <person name="Griggs A."/>
            <person name="Gujja S."/>
            <person name="Heiman D."/>
            <person name="Howarth C."/>
            <person name="Larson L."/>
            <person name="Lui A."/>
            <person name="MacDonald P.J.P."/>
            <person name="Mehta T."/>
            <person name="Montmayeur A."/>
            <person name="Murphy C."/>
            <person name="Neiman D."/>
            <person name="Pearson M."/>
            <person name="Priest M."/>
            <person name="Roberts A."/>
            <person name="Saif S."/>
            <person name="Shea T."/>
            <person name="Shenoy N."/>
            <person name="Sisk P."/>
            <person name="Stolte C."/>
            <person name="Sykes S."/>
            <person name="Yandava C."/>
            <person name="Wortman J."/>
            <person name="Nusbaum C."/>
            <person name="Birren B."/>
        </authorList>
    </citation>
    <scope>NUCLEOTIDE SEQUENCE</scope>
    <source>
        <strain evidence="2">ATCC 64411</strain>
    </source>
</reference>
<evidence type="ECO:0000313" key="2">
    <source>
        <dbReference type="EMBL" id="KLU84946.1"/>
    </source>
</evidence>
<dbReference type="Proteomes" id="UP000011715">
    <property type="component" value="Unassembled WGS sequence"/>
</dbReference>
<dbReference type="AlphaFoldDB" id="A0A0C4DVH6"/>
<feature type="region of interest" description="Disordered" evidence="1">
    <location>
        <begin position="116"/>
        <end position="239"/>
    </location>
</feature>
<dbReference type="EMBL" id="ADBL01000937">
    <property type="status" value="NOT_ANNOTATED_CDS"/>
    <property type="molecule type" value="Genomic_DNA"/>
</dbReference>